<dbReference type="Proteomes" id="UP000887563">
    <property type="component" value="Unplaced"/>
</dbReference>
<dbReference type="Pfam" id="PF02709">
    <property type="entry name" value="Glyco_transf_7C"/>
    <property type="match status" value="1"/>
</dbReference>
<dbReference type="Gene3D" id="3.90.550.10">
    <property type="entry name" value="Spore Coat Polysaccharide Biosynthesis Protein SpsA, Chain A"/>
    <property type="match status" value="1"/>
</dbReference>
<evidence type="ECO:0000313" key="4">
    <source>
        <dbReference type="Proteomes" id="UP000887563"/>
    </source>
</evidence>
<keyword evidence="2" id="KW-1015">Disulfide bond</keyword>
<dbReference type="AlphaFoldDB" id="A0A914NKK3"/>
<dbReference type="InterPro" id="IPR029044">
    <property type="entry name" value="Nucleotide-diphossugar_trans"/>
</dbReference>
<protein>
    <submittedName>
        <fullName evidence="5">Galactosyltransferase C-terminal domain-containing protein</fullName>
    </submittedName>
</protein>
<dbReference type="FunFam" id="3.90.550.10:FF:000195">
    <property type="entry name" value="Polypeptide N-acetylgalactosaminyltransferase like 6"/>
    <property type="match status" value="1"/>
</dbReference>
<feature type="domain" description="Galactosyltransferase C-terminal" evidence="3">
    <location>
        <begin position="23"/>
        <end position="81"/>
    </location>
</feature>
<dbReference type="InterPro" id="IPR027791">
    <property type="entry name" value="Galactosyl_T_C"/>
</dbReference>
<dbReference type="SUPFAM" id="SSF53448">
    <property type="entry name" value="Nucleotide-diphospho-sugar transferases"/>
    <property type="match status" value="1"/>
</dbReference>
<dbReference type="GO" id="GO:0006493">
    <property type="term" value="P:protein O-linked glycosylation"/>
    <property type="evidence" value="ECO:0007669"/>
    <property type="project" value="TreeGrafter"/>
</dbReference>
<proteinExistence type="predicted"/>
<evidence type="ECO:0000256" key="1">
    <source>
        <dbReference type="ARBA" id="ARBA00022679"/>
    </source>
</evidence>
<dbReference type="PANTHER" id="PTHR11675">
    <property type="entry name" value="N-ACETYLGALACTOSAMINYLTRANSFERASE"/>
    <property type="match status" value="1"/>
</dbReference>
<evidence type="ECO:0000259" key="3">
    <source>
        <dbReference type="Pfam" id="PF02709"/>
    </source>
</evidence>
<accession>A0A914NKK3</accession>
<name>A0A914NKK3_MELIC</name>
<organism evidence="4 5">
    <name type="scientific">Meloidogyne incognita</name>
    <name type="common">Southern root-knot nematode worm</name>
    <name type="synonym">Oxyuris incognita</name>
    <dbReference type="NCBI Taxonomy" id="6306"/>
    <lineage>
        <taxon>Eukaryota</taxon>
        <taxon>Metazoa</taxon>
        <taxon>Ecdysozoa</taxon>
        <taxon>Nematoda</taxon>
        <taxon>Chromadorea</taxon>
        <taxon>Rhabditida</taxon>
        <taxon>Tylenchina</taxon>
        <taxon>Tylenchomorpha</taxon>
        <taxon>Tylenchoidea</taxon>
        <taxon>Meloidogynidae</taxon>
        <taxon>Meloidogyninae</taxon>
        <taxon>Meloidogyne</taxon>
        <taxon>Meloidogyne incognita group</taxon>
    </lineage>
</organism>
<dbReference type="PANTHER" id="PTHR11675:SF43">
    <property type="entry name" value="POLYPEPTIDE N-ACETYLGALACTOSAMINYLTRANSFERASE 1"/>
    <property type="match status" value="1"/>
</dbReference>
<keyword evidence="1" id="KW-0808">Transferase</keyword>
<sequence length="179" mass="20853">MSEIPEREKKRRKNPEIDPLLTPTMAGGLFAVNREYFFEVGGYDPGMDIWGGENLEISFRVWMCGGTLEIIPCSHVGHIYRNGHPYNMTGPDNNKDVHGTNSKRLAEVWMDDYKRLFYVHRMGLKNVDVGDLSERILLRKRLNCKSFKWFLDNIIPEKFVPDEDVKVRKIGIFFDLTIK</sequence>
<evidence type="ECO:0000313" key="5">
    <source>
        <dbReference type="WBParaSite" id="Minc3s07400g41079"/>
    </source>
</evidence>
<evidence type="ECO:0000256" key="2">
    <source>
        <dbReference type="ARBA" id="ARBA00023157"/>
    </source>
</evidence>
<reference evidence="5" key="1">
    <citation type="submission" date="2022-11" db="UniProtKB">
        <authorList>
            <consortium name="WormBaseParasite"/>
        </authorList>
    </citation>
    <scope>IDENTIFICATION</scope>
</reference>
<dbReference type="WBParaSite" id="Minc3s07400g41079">
    <property type="protein sequence ID" value="Minc3s07400g41079"/>
    <property type="gene ID" value="Minc3s07400g41079"/>
</dbReference>
<dbReference type="GO" id="GO:0005794">
    <property type="term" value="C:Golgi apparatus"/>
    <property type="evidence" value="ECO:0007669"/>
    <property type="project" value="TreeGrafter"/>
</dbReference>
<dbReference type="GO" id="GO:0004653">
    <property type="term" value="F:polypeptide N-acetylgalactosaminyltransferase activity"/>
    <property type="evidence" value="ECO:0007669"/>
    <property type="project" value="TreeGrafter"/>
</dbReference>
<keyword evidence="4" id="KW-1185">Reference proteome</keyword>